<evidence type="ECO:0000313" key="12">
    <source>
        <dbReference type="EMBL" id="KKY24174.1"/>
    </source>
</evidence>
<feature type="region of interest" description="Disordered" evidence="10">
    <location>
        <begin position="70"/>
        <end position="100"/>
    </location>
</feature>
<evidence type="ECO:0000256" key="10">
    <source>
        <dbReference type="SAM" id="MobiDB-lite"/>
    </source>
</evidence>
<feature type="region of interest" description="Disordered" evidence="10">
    <location>
        <begin position="377"/>
        <end position="402"/>
    </location>
</feature>
<dbReference type="OrthoDB" id="1925287at2759"/>
<keyword evidence="13" id="KW-1185">Reference proteome</keyword>
<dbReference type="GO" id="GO:0031515">
    <property type="term" value="C:tRNA (m1A) methyltransferase complex"/>
    <property type="evidence" value="ECO:0007669"/>
    <property type="project" value="InterPro"/>
</dbReference>
<keyword evidence="8" id="KW-0539">Nucleus</keyword>
<dbReference type="GO" id="GO:0160107">
    <property type="term" value="F:tRNA (adenine(58)-N1)-methyltransferase activity"/>
    <property type="evidence" value="ECO:0007669"/>
    <property type="project" value="UniProtKB-EC"/>
</dbReference>
<evidence type="ECO:0000313" key="13">
    <source>
        <dbReference type="Proteomes" id="UP000053317"/>
    </source>
</evidence>
<keyword evidence="7" id="KW-0819">tRNA processing</keyword>
<dbReference type="Gene3D" id="3.40.50.150">
    <property type="entry name" value="Vaccinia Virus protein VP39"/>
    <property type="match status" value="1"/>
</dbReference>
<reference evidence="12 13" key="2">
    <citation type="submission" date="2015-05" db="EMBL/GenBank/DDBJ databases">
        <authorList>
            <person name="Morales-Cruz A."/>
            <person name="Amrine K.C."/>
            <person name="Cantu D."/>
        </authorList>
    </citation>
    <scope>NUCLEOTIDE SEQUENCE [LARGE SCALE GENOMIC DNA]</scope>
    <source>
        <strain evidence="12">UCRPC4</strain>
    </source>
</reference>
<dbReference type="Proteomes" id="UP000053317">
    <property type="component" value="Unassembled WGS sequence"/>
</dbReference>
<keyword evidence="4 12" id="KW-0489">Methyltransferase</keyword>
<dbReference type="InterPro" id="IPR049470">
    <property type="entry name" value="TRM61_C"/>
</dbReference>
<sequence length="531" mass="59769">MTITSPFLTPGPSANEDSLSILHLRRDHSVPIILSTKTHPGIDTGYAEGNVVNTRFGSFPHTTLVSQPWGSQVRASKVDTGSRGRGGKKRKREADEDGAGAGLKEAITAASGFLHIFPPTPENWTYSLPHRTQVVYTPDYSYILHRIRARPGGVLIEAGSGSGSFTHASIRAVFNGYPDEEKVPSSMEVTEPLKAPKDKYGHVFTYEYHAERFRKVREETIEHGLSNLVTPTHRDVYNDGFLLDPEASGDDSIETTRTSPAANAIFLDLPAPWKALPHLTRQSTVHLPSPLDPTSTVHICTFSPCIEQAQRTVSSLRRYGWIDIEMVEMSQNRIDVRREYTGFEFEGIRGANGLPATVEDAVERLKQIEERGKLWRGYGTKNDDKDPVDEDEEVTKLRESLRVPTESERRQVLKIREKTLYKQGKSIHRSEPELKTHTSYLVFAILPREWSEEDESKMREKWSEANPLVNQSEQGKQQKGKSKKQAKREARQRREERKEQAKKDGGNEGANGNDHEKSDVDMTEDGGVEKE</sequence>
<name>A0A0G2EPD8_PHACM</name>
<feature type="domain" description="tRNA (adenine(58)-N(1))-methyltransferase catalytic subunit TRM61 C-terminal" evidence="11">
    <location>
        <begin position="200"/>
        <end position="445"/>
    </location>
</feature>
<accession>A0A0G2EPD8</accession>
<organism evidence="12 13">
    <name type="scientific">Phaeomoniella chlamydospora</name>
    <name type="common">Phaeoacremonium chlamydosporum</name>
    <dbReference type="NCBI Taxonomy" id="158046"/>
    <lineage>
        <taxon>Eukaryota</taxon>
        <taxon>Fungi</taxon>
        <taxon>Dikarya</taxon>
        <taxon>Ascomycota</taxon>
        <taxon>Pezizomycotina</taxon>
        <taxon>Eurotiomycetes</taxon>
        <taxon>Chaetothyriomycetidae</taxon>
        <taxon>Phaeomoniellales</taxon>
        <taxon>Phaeomoniellaceae</taxon>
        <taxon>Phaeomoniella</taxon>
    </lineage>
</organism>
<evidence type="ECO:0000259" key="11">
    <source>
        <dbReference type="Pfam" id="PF08704"/>
    </source>
</evidence>
<keyword evidence="5 12" id="KW-0808">Transferase</keyword>
<dbReference type="InterPro" id="IPR029063">
    <property type="entry name" value="SAM-dependent_MTases_sf"/>
</dbReference>
<comment type="caution">
    <text evidence="12">The sequence shown here is derived from an EMBL/GenBank/DDBJ whole genome shotgun (WGS) entry which is preliminary data.</text>
</comment>
<feature type="region of interest" description="Disordered" evidence="10">
    <location>
        <begin position="453"/>
        <end position="531"/>
    </location>
</feature>
<dbReference type="PROSITE" id="PS51620">
    <property type="entry name" value="SAM_TRM61"/>
    <property type="match status" value="1"/>
</dbReference>
<feature type="compositionally biased region" description="Basic and acidic residues" evidence="10">
    <location>
        <begin position="487"/>
        <end position="506"/>
    </location>
</feature>
<evidence type="ECO:0000256" key="5">
    <source>
        <dbReference type="ARBA" id="ARBA00022679"/>
    </source>
</evidence>
<comment type="subcellular location">
    <subcellularLocation>
        <location evidence="1">Nucleus</location>
    </subcellularLocation>
</comment>
<dbReference type="AlphaFoldDB" id="A0A0G2EPD8"/>
<dbReference type="Gene3D" id="3.10.330.20">
    <property type="match status" value="1"/>
</dbReference>
<dbReference type="PANTHER" id="PTHR12133:SF2">
    <property type="entry name" value="TRNA (ADENINE(58)-N(1))-METHYLTRANSFERASE CATALYTIC SUBUNIT TRMT61A"/>
    <property type="match status" value="1"/>
</dbReference>
<reference evidence="12 13" key="1">
    <citation type="submission" date="2015-05" db="EMBL/GenBank/DDBJ databases">
        <title>Distinctive expansion of gene families associated with plant cell wall degradation and secondary metabolism in the genomes of grapevine trunk pathogens.</title>
        <authorList>
            <person name="Lawrence D.P."/>
            <person name="Travadon R."/>
            <person name="Rolshausen P.E."/>
            <person name="Baumgartner K."/>
        </authorList>
    </citation>
    <scope>NUCLEOTIDE SEQUENCE [LARGE SCALE GENOMIC DNA]</scope>
    <source>
        <strain evidence="12">UCRPC4</strain>
    </source>
</reference>
<dbReference type="Pfam" id="PF08704">
    <property type="entry name" value="GCD14"/>
    <property type="match status" value="2"/>
</dbReference>
<evidence type="ECO:0000256" key="8">
    <source>
        <dbReference type="ARBA" id="ARBA00023242"/>
    </source>
</evidence>
<gene>
    <name evidence="12" type="ORF">UCRPC4_g02540</name>
</gene>
<keyword evidence="6" id="KW-0949">S-adenosyl-L-methionine</keyword>
<evidence type="ECO:0000256" key="6">
    <source>
        <dbReference type="ARBA" id="ARBA00022691"/>
    </source>
</evidence>
<dbReference type="GO" id="GO:0005634">
    <property type="term" value="C:nucleus"/>
    <property type="evidence" value="ECO:0007669"/>
    <property type="project" value="UniProtKB-SubCell"/>
</dbReference>
<dbReference type="EMBL" id="LCWF01000062">
    <property type="protein sequence ID" value="KKY24174.1"/>
    <property type="molecule type" value="Genomic_DNA"/>
</dbReference>
<feature type="domain" description="tRNA (adenine(58)-N(1))-methyltransferase catalytic subunit TRM61 C-terminal" evidence="11">
    <location>
        <begin position="112"/>
        <end position="173"/>
    </location>
</feature>
<evidence type="ECO:0000256" key="9">
    <source>
        <dbReference type="ARBA" id="ARBA00033309"/>
    </source>
</evidence>
<proteinExistence type="predicted"/>
<evidence type="ECO:0000256" key="4">
    <source>
        <dbReference type="ARBA" id="ARBA00022603"/>
    </source>
</evidence>
<dbReference type="SUPFAM" id="SSF53335">
    <property type="entry name" value="S-adenosyl-L-methionine-dependent methyltransferases"/>
    <property type="match status" value="1"/>
</dbReference>
<protein>
    <recommendedName>
        <fullName evidence="3">tRNA (adenine(58)-N(1))-methyltransferase catalytic subunit TRM61</fullName>
        <ecNumber evidence="2">2.1.1.220</ecNumber>
    </recommendedName>
    <alternativeName>
        <fullName evidence="9">tRNA(m1A58)-methyltransferase subunit TRM61</fullName>
    </alternativeName>
</protein>
<dbReference type="InterPro" id="IPR014816">
    <property type="entry name" value="tRNA_MeTrfase_Gcd14"/>
</dbReference>
<feature type="compositionally biased region" description="Acidic residues" evidence="10">
    <location>
        <begin position="521"/>
        <end position="531"/>
    </location>
</feature>
<evidence type="ECO:0000256" key="3">
    <source>
        <dbReference type="ARBA" id="ARBA00015963"/>
    </source>
</evidence>
<dbReference type="EC" id="2.1.1.220" evidence="2"/>
<evidence type="ECO:0000256" key="1">
    <source>
        <dbReference type="ARBA" id="ARBA00004123"/>
    </source>
</evidence>
<evidence type="ECO:0000256" key="7">
    <source>
        <dbReference type="ARBA" id="ARBA00022694"/>
    </source>
</evidence>
<dbReference type="GO" id="GO:0030488">
    <property type="term" value="P:tRNA methylation"/>
    <property type="evidence" value="ECO:0007669"/>
    <property type="project" value="InterPro"/>
</dbReference>
<dbReference type="PANTHER" id="PTHR12133">
    <property type="entry name" value="TRNA (ADENINE(58)-N(1))-METHYLTRANSFERASE"/>
    <property type="match status" value="1"/>
</dbReference>
<evidence type="ECO:0000256" key="2">
    <source>
        <dbReference type="ARBA" id="ARBA00012796"/>
    </source>
</evidence>